<accession>A0A2S3ZMP1</accession>
<comment type="caution">
    <text evidence="3">The sequence shown here is derived from an EMBL/GenBank/DDBJ whole genome shotgun (WGS) entry which is preliminary data.</text>
</comment>
<dbReference type="RefSeq" id="WP_103459185.1">
    <property type="nucleotide sequence ID" value="NZ_PPXD01000001.1"/>
</dbReference>
<dbReference type="Gene3D" id="2.60.40.1610">
    <property type="entry name" value="Domain of unknown function DUF1254"/>
    <property type="match status" value="1"/>
</dbReference>
<evidence type="ECO:0000313" key="4">
    <source>
        <dbReference type="Proteomes" id="UP000237340"/>
    </source>
</evidence>
<organism evidence="3 4">
    <name type="scientific">Cryobacterium zongtaii</name>
    <dbReference type="NCBI Taxonomy" id="1259217"/>
    <lineage>
        <taxon>Bacteria</taxon>
        <taxon>Bacillati</taxon>
        <taxon>Actinomycetota</taxon>
        <taxon>Actinomycetes</taxon>
        <taxon>Micrococcales</taxon>
        <taxon>Microbacteriaceae</taxon>
        <taxon>Cryobacterium</taxon>
    </lineage>
</organism>
<dbReference type="SUPFAM" id="SSF160935">
    <property type="entry name" value="VPA0735-like"/>
    <property type="match status" value="1"/>
</dbReference>
<dbReference type="Pfam" id="PF06742">
    <property type="entry name" value="DUF1214"/>
    <property type="match status" value="1"/>
</dbReference>
<dbReference type="EMBL" id="PPXD01000001">
    <property type="protein sequence ID" value="POH70190.1"/>
    <property type="molecule type" value="Genomic_DNA"/>
</dbReference>
<gene>
    <name evidence="3" type="ORF">C3B61_00810</name>
</gene>
<keyword evidence="4" id="KW-1185">Reference proteome</keyword>
<dbReference type="PANTHER" id="PTHR36509">
    <property type="entry name" value="BLL3101 PROTEIN"/>
    <property type="match status" value="1"/>
</dbReference>
<dbReference type="AlphaFoldDB" id="A0A2S3ZMP1"/>
<dbReference type="InterPro" id="IPR010621">
    <property type="entry name" value="DUF1214"/>
</dbReference>
<name>A0A2S3ZMP1_9MICO</name>
<dbReference type="Proteomes" id="UP000237340">
    <property type="component" value="Unassembled WGS sequence"/>
</dbReference>
<evidence type="ECO:0008006" key="5">
    <source>
        <dbReference type="Google" id="ProtNLM"/>
    </source>
</evidence>
<proteinExistence type="predicted"/>
<dbReference type="Gene3D" id="2.60.120.600">
    <property type="entry name" value="Domain of unknown function DUF1214, C-terminal domain"/>
    <property type="match status" value="1"/>
</dbReference>
<dbReference type="InterPro" id="IPR010679">
    <property type="entry name" value="DUF1254"/>
</dbReference>
<evidence type="ECO:0000313" key="3">
    <source>
        <dbReference type="EMBL" id="POH70190.1"/>
    </source>
</evidence>
<protein>
    <recommendedName>
        <fullName evidence="5">DUF1254 domain-containing protein</fullName>
    </recommendedName>
</protein>
<feature type="domain" description="DUF1254" evidence="2">
    <location>
        <begin position="47"/>
        <end position="175"/>
    </location>
</feature>
<dbReference type="InterPro" id="IPR037050">
    <property type="entry name" value="DUF1254_sf"/>
</dbReference>
<evidence type="ECO:0000259" key="1">
    <source>
        <dbReference type="Pfam" id="PF06742"/>
    </source>
</evidence>
<reference evidence="3 4" key="1">
    <citation type="submission" date="2018-01" db="EMBL/GenBank/DDBJ databases">
        <title>Cryobacterium sp. nov., from glaciers in China.</title>
        <authorList>
            <person name="Liu Q."/>
            <person name="Xin Y.-H."/>
        </authorList>
    </citation>
    <scope>NUCLEOTIDE SEQUENCE [LARGE SCALE GENOMIC DNA]</scope>
    <source>
        <strain evidence="3 4">TMN-42</strain>
    </source>
</reference>
<evidence type="ECO:0000259" key="2">
    <source>
        <dbReference type="Pfam" id="PF06863"/>
    </source>
</evidence>
<dbReference type="PANTHER" id="PTHR36509:SF2">
    <property type="entry name" value="BLL3101 PROTEIN"/>
    <property type="match status" value="1"/>
</dbReference>
<feature type="domain" description="DUF1214" evidence="1">
    <location>
        <begin position="313"/>
        <end position="419"/>
    </location>
</feature>
<dbReference type="InterPro" id="IPR037049">
    <property type="entry name" value="DUF1214_C_sf"/>
</dbReference>
<sequence>MSTLSIDPKTLAEEAYLYLYPLVLMEVTRQQSINTAPGRIFGRGPENTFVHTRSFPAAEFRDVVRPNFDTLYSIAWLELGAGPVVIHLPDTADRYYLLPLIDMWTEVFANPGKRTTGTAALDILVVPPGWSGEPPDGHALIQAPTPHVWVVGRFQTNGVDDYPVVRALQDQLSLTLPPEYVEFPLDPTVDSTTPPLRTVAQLSGVEFFRRAASALRTVPVHGTDFSVLARIRHLGIVPGLSFDSARLDAADTALLEDGVAEARATMLATLPLLGRRVNGWLLNVETMGNYGNDYLKRAVVALVGLGANPPEDAVYPILMTDADGRPLDGGNRYRLHFERHELPPVDAFWSLTMYDADGFPAANPIDRYAIGDRDALHYNADGSLDLILQHERPADDLIANWLPAPLGPLGVTMRLYGPRREVLDGAWVPPAVTRLEVRKR</sequence>
<dbReference type="Pfam" id="PF06863">
    <property type="entry name" value="DUF1254"/>
    <property type="match status" value="1"/>
</dbReference>